<name>S7VQZ7_9BACT</name>
<protein>
    <submittedName>
        <fullName evidence="1">Uncharacterized protein</fullName>
    </submittedName>
</protein>
<proteinExistence type="predicted"/>
<dbReference type="AlphaFoldDB" id="S7VQZ7"/>
<evidence type="ECO:0000313" key="1">
    <source>
        <dbReference type="EMBL" id="EPR71772.1"/>
    </source>
</evidence>
<dbReference type="Proteomes" id="UP000014974">
    <property type="component" value="Unassembled WGS sequence"/>
</dbReference>
<organism evidence="1 2">
    <name type="scientific">Cyclobacterium qasimii M12-11B</name>
    <dbReference type="NCBI Taxonomy" id="641524"/>
    <lineage>
        <taxon>Bacteria</taxon>
        <taxon>Pseudomonadati</taxon>
        <taxon>Bacteroidota</taxon>
        <taxon>Cytophagia</taxon>
        <taxon>Cytophagales</taxon>
        <taxon>Cyclobacteriaceae</taxon>
        <taxon>Cyclobacterium</taxon>
    </lineage>
</organism>
<evidence type="ECO:0000313" key="2">
    <source>
        <dbReference type="Proteomes" id="UP000014974"/>
    </source>
</evidence>
<dbReference type="EMBL" id="ATNM01000003">
    <property type="protein sequence ID" value="EPR71772.1"/>
    <property type="molecule type" value="Genomic_DNA"/>
</dbReference>
<sequence length="41" mass="4672">MTDRDFFIPFLLVLSEKLPMEWAYPSFSPPVPGDLKSVSTL</sequence>
<gene>
    <name evidence="1" type="ORF">ADICYQ_0020</name>
</gene>
<comment type="caution">
    <text evidence="1">The sequence shown here is derived from an EMBL/GenBank/DDBJ whole genome shotgun (WGS) entry which is preliminary data.</text>
</comment>
<reference evidence="1 2" key="1">
    <citation type="journal article" date="2013" name="Genome Announc.">
        <title>Draft Genome Sequence of Cyclobacterium qasimii Strain M12-11BT, Isolated from Arctic Marine Sediment.</title>
        <authorList>
            <person name="Shivaji S."/>
            <person name="Ara S."/>
            <person name="Singh A."/>
            <person name="Kumar Pinnaka A."/>
        </authorList>
    </citation>
    <scope>NUCLEOTIDE SEQUENCE [LARGE SCALE GENOMIC DNA]</scope>
    <source>
        <strain evidence="1 2">M12-11B</strain>
    </source>
</reference>
<accession>S7VQZ7</accession>